<accession>A0ABN9GX24</accession>
<comment type="caution">
    <text evidence="1">The sequence shown here is derived from an EMBL/GenBank/DDBJ whole genome shotgun (WGS) entry which is preliminary data.</text>
</comment>
<proteinExistence type="predicted"/>
<evidence type="ECO:0000313" key="1">
    <source>
        <dbReference type="EMBL" id="CAI9613116.1"/>
    </source>
</evidence>
<gene>
    <name evidence="1" type="ORF">SPARVUS_LOCUS14839030</name>
</gene>
<dbReference type="Proteomes" id="UP001162483">
    <property type="component" value="Unassembled WGS sequence"/>
</dbReference>
<name>A0ABN9GX24_9NEOB</name>
<reference evidence="1" key="1">
    <citation type="submission" date="2023-05" db="EMBL/GenBank/DDBJ databases">
        <authorList>
            <person name="Stuckert A."/>
        </authorList>
    </citation>
    <scope>NUCLEOTIDE SEQUENCE</scope>
</reference>
<evidence type="ECO:0000313" key="2">
    <source>
        <dbReference type="Proteomes" id="UP001162483"/>
    </source>
</evidence>
<sequence>MRCPWYLSKAFFWVWIECGRGHRGPMSPYCLGPHELLVLPWCPRAQMVSLPLLETRKSVWIQ</sequence>
<organism evidence="1 2">
    <name type="scientific">Staurois parvus</name>
    <dbReference type="NCBI Taxonomy" id="386267"/>
    <lineage>
        <taxon>Eukaryota</taxon>
        <taxon>Metazoa</taxon>
        <taxon>Chordata</taxon>
        <taxon>Craniata</taxon>
        <taxon>Vertebrata</taxon>
        <taxon>Euteleostomi</taxon>
        <taxon>Amphibia</taxon>
        <taxon>Batrachia</taxon>
        <taxon>Anura</taxon>
        <taxon>Neobatrachia</taxon>
        <taxon>Ranoidea</taxon>
        <taxon>Ranidae</taxon>
        <taxon>Staurois</taxon>
    </lineage>
</organism>
<dbReference type="EMBL" id="CATNWA010019426">
    <property type="protein sequence ID" value="CAI9613116.1"/>
    <property type="molecule type" value="Genomic_DNA"/>
</dbReference>
<protein>
    <submittedName>
        <fullName evidence="1">Uncharacterized protein</fullName>
    </submittedName>
</protein>
<keyword evidence="2" id="KW-1185">Reference proteome</keyword>